<feature type="region of interest" description="Disordered" evidence="1">
    <location>
        <begin position="368"/>
        <end position="388"/>
    </location>
</feature>
<sequence>MSRSKFYGINQDVVLPDFSDDDNTTTTTNTKSRRVSFGTNFVKEFIVGSAVSAQCVLEYEQNFSSSDSSNAHSSHSTIESKILGQNTFSIEDNHLSNFTAGVGCEPMSMENSNKSFGPRFSRTVCFNADSPTAEMEFTGGCLTLAKSILEKKNKEMTVIIEAKTKSQKDEVISINETKYFDGTQFDMSMTHCFKSKDNRKDGKKFDDEKTRVFSEFDNEMSITRCSKIFNVRNSKIFNSNDNNESNSLDDSCKENRIPLDMIMKHLDQDSSDLENSLFNPEKSLNDVLNPFNISCGSEKLNMNESMDISRDFQCNNIIEASRIVETKKIEKVILVNNKNITETRFSGEENTSRIPDDDKILSEKCENKMSPTKESPDEDECQAPEDKDKEKELAMLIDSTICESSEPMNEAEGDVILPENISEWLNQTEVEKSETISETLNGFVEREEEKDKDEPDRVENILNGSLKSTIEENMEKDKTLEDVEMMDEVCEEEVNRSKTLTQETSLNQEETKAEEKDELIKDGNHCYECDEEVFGSKEGKKSENDLENLPESIENIICSSQDDSKKDAYEDRDVESTENRNEDKEMVGEAAEKENVMEMPGAYGNINKKIFREEFDEMNDGDGSRTIEQPQKKIKYSDEEDDMMNLPPLVDKKIIENLINQSKESGCVWSLADHFYYNKNKYGKWFFKFQLLKNYAEVVVELKVSDKNSLDSYSSVKNVEIEFKNEEEKSKDYKTTLEFGYSHFQRYLNKQKKSIKTILHLSYFLDQMNSFTRKLNENLGQIYEILTSYPGSKLKDSVLSFRLFSFPILFSVVVCINLTDFDRLSKSSLKFEHHFGKADENKIQEIFEECLERDNNSLCEFIVNCTCDIIEREKLTGKISKRDHISFLPVKYR</sequence>
<dbReference type="GeneID" id="8234952"/>
<dbReference type="EMBL" id="DS235869">
    <property type="protein sequence ID" value="EEB19431.1"/>
    <property type="molecule type" value="Genomic_DNA"/>
</dbReference>
<protein>
    <submittedName>
        <fullName evidence="2 3">Protein NUF1, putative</fullName>
    </submittedName>
</protein>
<evidence type="ECO:0000256" key="1">
    <source>
        <dbReference type="SAM" id="MobiDB-lite"/>
    </source>
</evidence>
<dbReference type="HOGENOM" id="CLU_323743_0_0_1"/>
<feature type="compositionally biased region" description="Basic and acidic residues" evidence="1">
    <location>
        <begin position="444"/>
        <end position="457"/>
    </location>
</feature>
<dbReference type="InParanoid" id="E0W1C5"/>
<feature type="region of interest" description="Disordered" evidence="1">
    <location>
        <begin position="494"/>
        <end position="519"/>
    </location>
</feature>
<dbReference type="EnsemblMetazoa" id="PHUM574540-RA">
    <property type="protein sequence ID" value="PHUM574540-PA"/>
    <property type="gene ID" value="PHUM574540"/>
</dbReference>
<gene>
    <name evidence="3" type="primary">8234952</name>
    <name evidence="2" type="ORF">Phum_PHUM574540</name>
</gene>
<dbReference type="AlphaFoldDB" id="E0W1C5"/>
<dbReference type="RefSeq" id="XP_002432169.1">
    <property type="nucleotide sequence ID" value="XM_002432124.1"/>
</dbReference>
<keyword evidence="4" id="KW-1185">Reference proteome</keyword>
<name>E0W1C5_PEDHC</name>
<feature type="region of interest" description="Disordered" evidence="1">
    <location>
        <begin position="430"/>
        <end position="457"/>
    </location>
</feature>
<dbReference type="CTD" id="8234952"/>
<feature type="region of interest" description="Disordered" evidence="1">
    <location>
        <begin position="553"/>
        <end position="587"/>
    </location>
</feature>
<dbReference type="Proteomes" id="UP000009046">
    <property type="component" value="Unassembled WGS sequence"/>
</dbReference>
<accession>E0W1C5</accession>
<reference evidence="2" key="2">
    <citation type="submission" date="2007-04" db="EMBL/GenBank/DDBJ databases">
        <title>The genome of the human body louse.</title>
        <authorList>
            <consortium name="The Human Body Louse Genome Consortium"/>
            <person name="Kirkness E."/>
            <person name="Walenz B."/>
            <person name="Hass B."/>
            <person name="Bruggner R."/>
            <person name="Strausberg R."/>
        </authorList>
    </citation>
    <scope>NUCLEOTIDE SEQUENCE</scope>
    <source>
        <strain evidence="2">USDA</strain>
    </source>
</reference>
<evidence type="ECO:0000313" key="3">
    <source>
        <dbReference type="EnsemblMetazoa" id="PHUM574540-PA"/>
    </source>
</evidence>
<feature type="compositionally biased region" description="Polar residues" evidence="1">
    <location>
        <begin position="497"/>
        <end position="508"/>
    </location>
</feature>
<feature type="compositionally biased region" description="Basic and acidic residues" evidence="1">
    <location>
        <begin position="562"/>
        <end position="587"/>
    </location>
</feature>
<organism>
    <name type="scientific">Pediculus humanus subsp. corporis</name>
    <name type="common">Body louse</name>
    <dbReference type="NCBI Taxonomy" id="121224"/>
    <lineage>
        <taxon>Eukaryota</taxon>
        <taxon>Metazoa</taxon>
        <taxon>Ecdysozoa</taxon>
        <taxon>Arthropoda</taxon>
        <taxon>Hexapoda</taxon>
        <taxon>Insecta</taxon>
        <taxon>Pterygota</taxon>
        <taxon>Neoptera</taxon>
        <taxon>Paraneoptera</taxon>
        <taxon>Psocodea</taxon>
        <taxon>Troctomorpha</taxon>
        <taxon>Phthiraptera</taxon>
        <taxon>Anoplura</taxon>
        <taxon>Pediculidae</taxon>
        <taxon>Pediculus</taxon>
    </lineage>
</organism>
<feature type="compositionally biased region" description="Basic and acidic residues" evidence="1">
    <location>
        <begin position="509"/>
        <end position="519"/>
    </location>
</feature>
<feature type="compositionally biased region" description="Basic and acidic residues" evidence="1">
    <location>
        <begin position="469"/>
        <end position="481"/>
    </location>
</feature>
<dbReference type="KEGG" id="phu:Phum_PHUM574540"/>
<proteinExistence type="predicted"/>
<feature type="region of interest" description="Disordered" evidence="1">
    <location>
        <begin position="462"/>
        <end position="481"/>
    </location>
</feature>
<dbReference type="EMBL" id="AAZO01006988">
    <property type="status" value="NOT_ANNOTATED_CDS"/>
    <property type="molecule type" value="Genomic_DNA"/>
</dbReference>
<evidence type="ECO:0000313" key="4">
    <source>
        <dbReference type="Proteomes" id="UP000009046"/>
    </source>
</evidence>
<reference evidence="2" key="1">
    <citation type="submission" date="2007-04" db="EMBL/GenBank/DDBJ databases">
        <title>Annotation of Pediculus humanus corporis strain USDA.</title>
        <authorList>
            <person name="Kirkness E."/>
            <person name="Hannick L."/>
            <person name="Hass B."/>
            <person name="Bruggner R."/>
            <person name="Lawson D."/>
            <person name="Bidwell S."/>
            <person name="Joardar V."/>
            <person name="Caler E."/>
            <person name="Walenz B."/>
            <person name="Inman J."/>
            <person name="Schobel S."/>
            <person name="Galinsky K."/>
            <person name="Amedeo P."/>
            <person name="Strausberg R."/>
        </authorList>
    </citation>
    <scope>NUCLEOTIDE SEQUENCE</scope>
    <source>
        <strain evidence="2">USDA</strain>
    </source>
</reference>
<reference evidence="3" key="3">
    <citation type="submission" date="2021-02" db="UniProtKB">
        <authorList>
            <consortium name="EnsemblMetazoa"/>
        </authorList>
    </citation>
    <scope>IDENTIFICATION</scope>
    <source>
        <strain evidence="3">USDA</strain>
    </source>
</reference>
<dbReference type="VEuPathDB" id="VectorBase:PHUM574540"/>
<evidence type="ECO:0000313" key="2">
    <source>
        <dbReference type="EMBL" id="EEB19431.1"/>
    </source>
</evidence>